<keyword evidence="3" id="KW-1185">Reference proteome</keyword>
<dbReference type="CDD" id="cd01127">
    <property type="entry name" value="TrwB_TraG_TraD_VirD4"/>
    <property type="match status" value="1"/>
</dbReference>
<comment type="caution">
    <text evidence="2">The sequence shown here is derived from an EMBL/GenBank/DDBJ whole genome shotgun (WGS) entry which is preliminary data.</text>
</comment>
<dbReference type="Proteomes" id="UP001057291">
    <property type="component" value="Unassembled WGS sequence"/>
</dbReference>
<dbReference type="EMBL" id="BOQE01000002">
    <property type="protein sequence ID" value="GIM48482.1"/>
    <property type="molecule type" value="Genomic_DNA"/>
</dbReference>
<evidence type="ECO:0008006" key="4">
    <source>
        <dbReference type="Google" id="ProtNLM"/>
    </source>
</evidence>
<protein>
    <recommendedName>
        <fullName evidence="4">Type IV secretion system coupling protein TraD DNA-binding domain-containing protein</fullName>
    </recommendedName>
</protein>
<dbReference type="PANTHER" id="PTHR30121">
    <property type="entry name" value="UNCHARACTERIZED PROTEIN YJGR-RELATED"/>
    <property type="match status" value="1"/>
</dbReference>
<name>A0AAV4LL17_9BACL</name>
<evidence type="ECO:0000313" key="2">
    <source>
        <dbReference type="EMBL" id="GIM48482.1"/>
    </source>
</evidence>
<dbReference type="Gene3D" id="3.40.50.300">
    <property type="entry name" value="P-loop containing nucleotide triphosphate hydrolases"/>
    <property type="match status" value="1"/>
</dbReference>
<evidence type="ECO:0000256" key="1">
    <source>
        <dbReference type="SAM" id="MobiDB-lite"/>
    </source>
</evidence>
<proteinExistence type="predicted"/>
<gene>
    <name evidence="2" type="ORF">DNHGIG_40310</name>
</gene>
<feature type="region of interest" description="Disordered" evidence="1">
    <location>
        <begin position="487"/>
        <end position="516"/>
    </location>
</feature>
<accession>A0AAV4LL17</accession>
<reference evidence="2" key="1">
    <citation type="journal article" date="2023" name="Int. J. Syst. Evol. Microbiol.">
        <title>Collibacillus ludicampi gen. nov., sp. nov., a new soil bacterium of the family Alicyclobacillaceae.</title>
        <authorList>
            <person name="Jojima T."/>
            <person name="Ioku Y."/>
            <person name="Fukuta Y."/>
            <person name="Shirasaka N."/>
            <person name="Matsumura Y."/>
            <person name="Mori M."/>
        </authorList>
    </citation>
    <scope>NUCLEOTIDE SEQUENCE</scope>
    <source>
        <strain evidence="2">TP075</strain>
    </source>
</reference>
<organism evidence="2 3">
    <name type="scientific">Collibacillus ludicampi</name>
    <dbReference type="NCBI Taxonomy" id="2771369"/>
    <lineage>
        <taxon>Bacteria</taxon>
        <taxon>Bacillati</taxon>
        <taxon>Bacillota</taxon>
        <taxon>Bacilli</taxon>
        <taxon>Bacillales</taxon>
        <taxon>Alicyclobacillaceae</taxon>
        <taxon>Collibacillus</taxon>
    </lineage>
</organism>
<sequence>MDPLTISLLSPLVSAAKPLIGSGAIGYTLYRLFQNQTPYDHLKQYVRHVHIMGINGSGKTTKALEIARSILSDVRRPGLLWIDTHGESSWDLVKLVPENRWQDVIWFDPQADRVVGFNPLQMPSGADAEAVQSLITGDLVDLLSDLYGAKGWGENIEEYIMNATLALLEYSQQTQTPVTLLDVPRFMLDSQFYRTVMDHIDNVVVRDMWEDFFKNRTENAAQKELDRAKRKLRKPLASSFVLETLCQPEGGLIPEKAIEEGKIVIARLTRNPLGSVNQRLLAGMLTSRFIQAGLSRKPERQGGENNKFFYLFLDEFQSYMKALGDSVEEGLAQLRKYRVGIFLIHQGLFQLEGKPFLRAAVDQTATKFLFTVDTKDGGTIEKYLGVTPEQKKNKQGYTAARMTGFPQLRTLHVWSTPQGRHMKEQTVEYPKPIRTDEEARQLVEWSITQYGEERWKVKEYLRTVFQKDLKTNYDGVIIDVDVKEGKGESQIETERERPADTWITGPFPLHGDLTDS</sequence>
<feature type="compositionally biased region" description="Basic and acidic residues" evidence="1">
    <location>
        <begin position="487"/>
        <end position="499"/>
    </location>
</feature>
<dbReference type="PANTHER" id="PTHR30121:SF6">
    <property type="entry name" value="SLR6007 PROTEIN"/>
    <property type="match status" value="1"/>
</dbReference>
<dbReference type="InterPro" id="IPR027417">
    <property type="entry name" value="P-loop_NTPase"/>
</dbReference>
<evidence type="ECO:0000313" key="3">
    <source>
        <dbReference type="Proteomes" id="UP001057291"/>
    </source>
</evidence>
<dbReference type="AlphaFoldDB" id="A0AAV4LL17"/>
<dbReference type="InterPro" id="IPR051162">
    <property type="entry name" value="T4SS_component"/>
</dbReference>
<dbReference type="SUPFAM" id="SSF52540">
    <property type="entry name" value="P-loop containing nucleoside triphosphate hydrolases"/>
    <property type="match status" value="1"/>
</dbReference>